<evidence type="ECO:0000313" key="4">
    <source>
        <dbReference type="Proteomes" id="UP000005951"/>
    </source>
</evidence>
<dbReference type="PANTHER" id="PTHR35004">
    <property type="entry name" value="TRANSPOSASE RV3428C-RELATED"/>
    <property type="match status" value="1"/>
</dbReference>
<feature type="domain" description="Integrase catalytic" evidence="2">
    <location>
        <begin position="173"/>
        <end position="377"/>
    </location>
</feature>
<dbReference type="PANTHER" id="PTHR35004:SF6">
    <property type="entry name" value="TRANSPOSASE"/>
    <property type="match status" value="1"/>
</dbReference>
<feature type="region of interest" description="Disordered" evidence="1">
    <location>
        <begin position="509"/>
        <end position="543"/>
    </location>
</feature>
<gene>
    <name evidence="3" type="ORF">WSS_A41885</name>
</gene>
<dbReference type="Gene3D" id="1.10.10.60">
    <property type="entry name" value="Homeodomain-like"/>
    <property type="match status" value="1"/>
</dbReference>
<dbReference type="Gene3D" id="3.30.420.10">
    <property type="entry name" value="Ribonuclease H-like superfamily/Ribonuclease H"/>
    <property type="match status" value="1"/>
</dbReference>
<evidence type="ECO:0000313" key="3">
    <source>
        <dbReference type="EMBL" id="EKT76617.1"/>
    </source>
</evidence>
<dbReference type="InterPro" id="IPR036397">
    <property type="entry name" value="RNaseH_sf"/>
</dbReference>
<dbReference type="InterPro" id="IPR001584">
    <property type="entry name" value="Integrase_cat-core"/>
</dbReference>
<sequence>MTAGDSVTETGVLSATDSEWDCACARFAVIAPLAAMDAIGHTAADEAATQLGVSRRQVYALVHRLRTGSGTVTDLLPGRSSGGRGVRRLPEEVDEVIADHLTMMYLKRQKPSVAVVYRTIARECVRQQLPVPARNTVAARIAALHPGTVTRKREGTDSPAARNRRAAGGSPPAITEPLEQVQIDHTAVDVMVVDEHDRQPIGRPYLTAAIDVCSRCVLGFVLTLEPPSAVSVGLCLGMVCCDKRHWLDTIGVGEQMTWPMSGKPRHLYVDNAAEFHSEALHRGCQQHGIDPHYRPLGRPHYGGIVERLIGTAMTRVHELPGTTFSNPTDRGTYDSETTAALTLAELERWLALAVGSYHGTVHSGLGQTPAGRWAAGIAALPTPPTIPANPDAFLIDFLPVLRRRLTRTGFVADHIHYFSNALKPWIARREQCDKFILRRDPRDLSRIWVLDPDGTTYHEVPYRTLSRPPITLWEQRAAITHLRERGRTEVDEAALFRMLDTMREITTTARKATRTARRNTERRRHLHPPPEPAGRVQPPPDPVLTAAAEAPVAVFDDIEEW</sequence>
<evidence type="ECO:0000259" key="2">
    <source>
        <dbReference type="PROSITE" id="PS50994"/>
    </source>
</evidence>
<organism evidence="3 4">
    <name type="scientific">Rhodococcus opacus M213</name>
    <dbReference type="NCBI Taxonomy" id="1129896"/>
    <lineage>
        <taxon>Bacteria</taxon>
        <taxon>Bacillati</taxon>
        <taxon>Actinomycetota</taxon>
        <taxon>Actinomycetes</taxon>
        <taxon>Mycobacteriales</taxon>
        <taxon>Nocardiaceae</taxon>
        <taxon>Rhodococcus</taxon>
    </lineage>
</organism>
<dbReference type="SUPFAM" id="SSF53098">
    <property type="entry name" value="Ribonuclease H-like"/>
    <property type="match status" value="1"/>
</dbReference>
<proteinExistence type="predicted"/>
<dbReference type="GO" id="GO:0003676">
    <property type="term" value="F:nucleic acid binding"/>
    <property type="evidence" value="ECO:0007669"/>
    <property type="project" value="InterPro"/>
</dbReference>
<comment type="caution">
    <text evidence="3">The sequence shown here is derived from an EMBL/GenBank/DDBJ whole genome shotgun (WGS) entry which is preliminary data.</text>
</comment>
<feature type="compositionally biased region" description="Basic residues" evidence="1">
    <location>
        <begin position="511"/>
        <end position="527"/>
    </location>
</feature>
<name>K8XEB3_RHOOP</name>
<dbReference type="InterPro" id="IPR015378">
    <property type="entry name" value="Transposase-like_Mu_C"/>
</dbReference>
<evidence type="ECO:0000256" key="1">
    <source>
        <dbReference type="SAM" id="MobiDB-lite"/>
    </source>
</evidence>
<feature type="region of interest" description="Disordered" evidence="1">
    <location>
        <begin position="147"/>
        <end position="174"/>
    </location>
</feature>
<dbReference type="Proteomes" id="UP000005951">
    <property type="component" value="Unassembled WGS sequence"/>
</dbReference>
<dbReference type="InterPro" id="IPR012337">
    <property type="entry name" value="RNaseH-like_sf"/>
</dbReference>
<dbReference type="GO" id="GO:0015074">
    <property type="term" value="P:DNA integration"/>
    <property type="evidence" value="ECO:0007669"/>
    <property type="project" value="InterPro"/>
</dbReference>
<protein>
    <submittedName>
        <fullName evidence="3">TniA protein</fullName>
    </submittedName>
</protein>
<accession>K8XEB3</accession>
<dbReference type="EMBL" id="AJYC02000227">
    <property type="protein sequence ID" value="EKT76617.1"/>
    <property type="molecule type" value="Genomic_DNA"/>
</dbReference>
<feature type="compositionally biased region" description="Pro residues" evidence="1">
    <location>
        <begin position="529"/>
        <end position="542"/>
    </location>
</feature>
<dbReference type="PROSITE" id="PS50994">
    <property type="entry name" value="INTEGRASE"/>
    <property type="match status" value="1"/>
</dbReference>
<reference evidence="3 4" key="1">
    <citation type="journal article" date="2013" name="Genome Announc.">
        <title>Draft Genome Sequence of Rhodococcus opacus Strain M213 Shows a Diverse Catabolic Potential.</title>
        <authorList>
            <person name="Pathak A."/>
            <person name="Green S.J."/>
            <person name="Ogram A."/>
            <person name="Chauhan A."/>
        </authorList>
    </citation>
    <scope>NUCLEOTIDE SEQUENCE [LARGE SCALE GENOMIC DNA]</scope>
    <source>
        <strain evidence="3 4">M213</strain>
    </source>
</reference>
<dbReference type="AlphaFoldDB" id="K8XEB3"/>
<dbReference type="Pfam" id="PF09299">
    <property type="entry name" value="Mu-transpos_C"/>
    <property type="match status" value="1"/>
</dbReference>